<gene>
    <name evidence="1" type="ORF">MICCA_2090004</name>
</gene>
<proteinExistence type="predicted"/>
<dbReference type="Proteomes" id="UP000005806">
    <property type="component" value="Unassembled WGS sequence"/>
</dbReference>
<evidence type="ECO:0000313" key="1">
    <source>
        <dbReference type="EMBL" id="CCH92150.1"/>
    </source>
</evidence>
<dbReference type="AlphaFoldDB" id="A0A822LAH0"/>
<dbReference type="EMBL" id="CAIH01000123">
    <property type="protein sequence ID" value="CCH92150.1"/>
    <property type="molecule type" value="Genomic_DNA"/>
</dbReference>
<name>A0A822LAH0_MICAE</name>
<protein>
    <submittedName>
        <fullName evidence="1">Uncharacterized protein</fullName>
    </submittedName>
</protein>
<sequence>MDYGMQPNRQANSNKHKILEYFLESVDKLYMVVHNSKLYRVLHMFVLS</sequence>
<accession>A0A822LAH0</accession>
<organism evidence="1 2">
    <name type="scientific">Microcystis aeruginosa PCC 9432</name>
    <dbReference type="NCBI Taxonomy" id="1160280"/>
    <lineage>
        <taxon>Bacteria</taxon>
        <taxon>Bacillati</taxon>
        <taxon>Cyanobacteriota</taxon>
        <taxon>Cyanophyceae</taxon>
        <taxon>Oscillatoriophycideae</taxon>
        <taxon>Chroococcales</taxon>
        <taxon>Microcystaceae</taxon>
        <taxon>Microcystis</taxon>
    </lineage>
</organism>
<reference evidence="1 2" key="1">
    <citation type="submission" date="2012-04" db="EMBL/GenBank/DDBJ databases">
        <authorList>
            <person name="Genoscope - CEA"/>
        </authorList>
    </citation>
    <scope>NUCLEOTIDE SEQUENCE [LARGE SCALE GENOMIC DNA]</scope>
    <source>
        <strain evidence="1 2">9432</strain>
    </source>
</reference>
<comment type="caution">
    <text evidence="1">The sequence shown here is derived from an EMBL/GenBank/DDBJ whole genome shotgun (WGS) entry which is preliminary data.</text>
</comment>
<evidence type="ECO:0000313" key="2">
    <source>
        <dbReference type="Proteomes" id="UP000005806"/>
    </source>
</evidence>